<evidence type="ECO:0000259" key="1">
    <source>
        <dbReference type="PROSITE" id="PS51462"/>
    </source>
</evidence>
<reference evidence="2" key="1">
    <citation type="journal article" date="2014" name="Int. J. Syst. Evol. Microbiol.">
        <title>Complete genome sequence of Corynebacterium casei LMG S-19264T (=DSM 44701T), isolated from a smear-ripened cheese.</title>
        <authorList>
            <consortium name="US DOE Joint Genome Institute (JGI-PGF)"/>
            <person name="Walter F."/>
            <person name="Albersmeier A."/>
            <person name="Kalinowski J."/>
            <person name="Ruckert C."/>
        </authorList>
    </citation>
    <scope>NUCLEOTIDE SEQUENCE</scope>
    <source>
        <strain evidence="2">CGMCC 1.15322</strain>
    </source>
</reference>
<protein>
    <recommendedName>
        <fullName evidence="1">Nudix hydrolase domain-containing protein</fullName>
    </recommendedName>
</protein>
<sequence>MDPPWLDALRASGQLAPARPRMPLLVADAVVGSVEPDFLSKIRLRPLSDGREQLSKTEHFDIPVWRLLGEPTAALGALALALHDAGLAHAWRDEQLAVTDAQGRRIGTVERAVVRVLGITTAAVHLIGQAEDGRFWVQQRAWSKTNDPGMWDTLMGGMISDADTLAGALERETWEEAGLRLEALQRIVRGGHVDIRRPCDDGHGAGYVVERIDWYHCTVPDGQVPVNQDGEVEQFVLMDASEMLQKMYAGEFTSEAALIQAALLDVGPGMSSRT</sequence>
<gene>
    <name evidence="2" type="ORF">GCM10011496_00450</name>
</gene>
<dbReference type="RefSeq" id="WP_308421311.1">
    <property type="nucleotide sequence ID" value="NZ_BMIG01000001.1"/>
</dbReference>
<dbReference type="Pfam" id="PF00293">
    <property type="entry name" value="NUDIX"/>
    <property type="match status" value="1"/>
</dbReference>
<comment type="caution">
    <text evidence="2">The sequence shown here is derived from an EMBL/GenBank/DDBJ whole genome shotgun (WGS) entry which is preliminary data.</text>
</comment>
<dbReference type="CDD" id="cd03676">
    <property type="entry name" value="NUDIX_Tnr3_like"/>
    <property type="match status" value="1"/>
</dbReference>
<dbReference type="Gene3D" id="3.90.79.10">
    <property type="entry name" value="Nucleoside Triphosphate Pyrophosphohydrolase"/>
    <property type="match status" value="1"/>
</dbReference>
<dbReference type="EMBL" id="BMIG01000001">
    <property type="protein sequence ID" value="GGA83906.1"/>
    <property type="molecule type" value="Genomic_DNA"/>
</dbReference>
<reference evidence="2" key="2">
    <citation type="submission" date="2020-09" db="EMBL/GenBank/DDBJ databases">
        <authorList>
            <person name="Sun Q."/>
            <person name="Zhou Y."/>
        </authorList>
    </citation>
    <scope>NUCLEOTIDE SEQUENCE</scope>
    <source>
        <strain evidence="2">CGMCC 1.15322</strain>
    </source>
</reference>
<proteinExistence type="predicted"/>
<dbReference type="Proteomes" id="UP000620596">
    <property type="component" value="Unassembled WGS sequence"/>
</dbReference>
<dbReference type="InterPro" id="IPR000086">
    <property type="entry name" value="NUDIX_hydrolase_dom"/>
</dbReference>
<feature type="domain" description="Nudix hydrolase" evidence="1">
    <location>
        <begin position="109"/>
        <end position="260"/>
    </location>
</feature>
<evidence type="ECO:0000313" key="3">
    <source>
        <dbReference type="Proteomes" id="UP000620596"/>
    </source>
</evidence>
<dbReference type="GO" id="GO:0003824">
    <property type="term" value="F:catalytic activity"/>
    <property type="evidence" value="ECO:0007669"/>
    <property type="project" value="UniProtKB-ARBA"/>
</dbReference>
<keyword evidence="3" id="KW-1185">Reference proteome</keyword>
<accession>A0A916S547</accession>
<name>A0A916S547_9BURK</name>
<dbReference type="SUPFAM" id="SSF55811">
    <property type="entry name" value="Nudix"/>
    <property type="match status" value="1"/>
</dbReference>
<dbReference type="InterPro" id="IPR015797">
    <property type="entry name" value="NUDIX_hydrolase-like_dom_sf"/>
</dbReference>
<dbReference type="PROSITE" id="PS51462">
    <property type="entry name" value="NUDIX"/>
    <property type="match status" value="1"/>
</dbReference>
<organism evidence="2 3">
    <name type="scientific">Polaromonas eurypsychrophila</name>
    <dbReference type="NCBI Taxonomy" id="1614635"/>
    <lineage>
        <taxon>Bacteria</taxon>
        <taxon>Pseudomonadati</taxon>
        <taxon>Pseudomonadota</taxon>
        <taxon>Betaproteobacteria</taxon>
        <taxon>Burkholderiales</taxon>
        <taxon>Comamonadaceae</taxon>
        <taxon>Polaromonas</taxon>
    </lineage>
</organism>
<dbReference type="AlphaFoldDB" id="A0A916S547"/>
<evidence type="ECO:0000313" key="2">
    <source>
        <dbReference type="EMBL" id="GGA83906.1"/>
    </source>
</evidence>